<dbReference type="OrthoDB" id="2432613at2759"/>
<sequence>MRPSSALTFLAAIVPSALAYPEFTIPAPGATVPGGTAFTVTWKDSGDAPALADLSAYQLLLYTGSNTAPQQLYSVDTGSFTSGNTLTVTVPVGTGGSTKNAYFLGIISTATAGGTVTSYSGRFTLTGMTGVFSAAVTTALTTVVGNTGPAAVNNVAAAPAAGSGTLDAGIYGTPYNEQTGLTKYAPMQPIPPTAITATNTSPLWPTSSVSLASTFLPIPTIATTITQSGTFSVSSHANTASAAAQPSNDMQRFLNRWKD</sequence>
<dbReference type="GO" id="GO:0006078">
    <property type="term" value="P:(1-&gt;6)-beta-D-glucan biosynthetic process"/>
    <property type="evidence" value="ECO:0007669"/>
    <property type="project" value="InterPro"/>
</dbReference>
<organism evidence="5 6">
    <name type="scientific">Hyphodiscus hymeniophilus</name>
    <dbReference type="NCBI Taxonomy" id="353542"/>
    <lineage>
        <taxon>Eukaryota</taxon>
        <taxon>Fungi</taxon>
        <taxon>Dikarya</taxon>
        <taxon>Ascomycota</taxon>
        <taxon>Pezizomycotina</taxon>
        <taxon>Leotiomycetes</taxon>
        <taxon>Helotiales</taxon>
        <taxon>Hyphodiscaceae</taxon>
        <taxon>Hyphodiscus</taxon>
    </lineage>
</organism>
<dbReference type="InterPro" id="IPR045328">
    <property type="entry name" value="Kre9/Knh1"/>
</dbReference>
<protein>
    <submittedName>
        <fullName evidence="5">Cell wall synthesis KRE9</fullName>
    </submittedName>
</protein>
<gene>
    <name evidence="5" type="ORF">D0Z07_6762</name>
</gene>
<dbReference type="InterPro" id="IPR008659">
    <property type="entry name" value="Kre9/Knh1_C"/>
</dbReference>
<feature type="signal peptide" evidence="2">
    <location>
        <begin position="1"/>
        <end position="19"/>
    </location>
</feature>
<evidence type="ECO:0000256" key="1">
    <source>
        <dbReference type="ARBA" id="ARBA00022729"/>
    </source>
</evidence>
<feature type="domain" description="Yeast cell wall synthesis Kre9/Knh1-like N-terminal" evidence="4">
    <location>
        <begin position="26"/>
        <end position="125"/>
    </location>
</feature>
<evidence type="ECO:0000313" key="5">
    <source>
        <dbReference type="EMBL" id="KAG0647489.1"/>
    </source>
</evidence>
<dbReference type="Pfam" id="PF05390">
    <property type="entry name" value="Kre9_KNH1_C"/>
    <property type="match status" value="1"/>
</dbReference>
<feature type="chain" id="PRO_5040474745" evidence="2">
    <location>
        <begin position="20"/>
        <end position="259"/>
    </location>
</feature>
<dbReference type="PANTHER" id="PTHR28154">
    <property type="entry name" value="CELL WALL SYNTHESIS PROTEIN KNH1-RELATED"/>
    <property type="match status" value="1"/>
</dbReference>
<keyword evidence="6" id="KW-1185">Reference proteome</keyword>
<evidence type="ECO:0000259" key="3">
    <source>
        <dbReference type="Pfam" id="PF05390"/>
    </source>
</evidence>
<dbReference type="PANTHER" id="PTHR28154:SF1">
    <property type="entry name" value="CELL WALL SYNTHESIS PROTEIN KNH1-RELATED"/>
    <property type="match status" value="1"/>
</dbReference>
<accession>A0A9P7AVG3</accession>
<dbReference type="Proteomes" id="UP000785200">
    <property type="component" value="Unassembled WGS sequence"/>
</dbReference>
<reference evidence="5" key="1">
    <citation type="submission" date="2019-07" db="EMBL/GenBank/DDBJ databases">
        <title>Hyphodiscus hymeniophilus genome sequencing and assembly.</title>
        <authorList>
            <person name="Kramer G."/>
            <person name="Nodwell J."/>
        </authorList>
    </citation>
    <scope>NUCLEOTIDE SEQUENCE</scope>
    <source>
        <strain evidence="5">ATCC 34498</strain>
    </source>
</reference>
<feature type="domain" description="Yeast cell wall synthesis Kre9/Knh1 C-terminal" evidence="3">
    <location>
        <begin position="170"/>
        <end position="248"/>
    </location>
</feature>
<dbReference type="GO" id="GO:0031505">
    <property type="term" value="P:fungal-type cell wall organization"/>
    <property type="evidence" value="ECO:0007669"/>
    <property type="project" value="TreeGrafter"/>
</dbReference>
<dbReference type="InterPro" id="IPR018466">
    <property type="entry name" value="Kre9/Knh1-like_N"/>
</dbReference>
<proteinExistence type="predicted"/>
<evidence type="ECO:0000259" key="4">
    <source>
        <dbReference type="Pfam" id="PF10342"/>
    </source>
</evidence>
<dbReference type="GO" id="GO:0042546">
    <property type="term" value="P:cell wall biogenesis"/>
    <property type="evidence" value="ECO:0007669"/>
    <property type="project" value="InterPro"/>
</dbReference>
<dbReference type="EMBL" id="VNKQ01000012">
    <property type="protein sequence ID" value="KAG0647489.1"/>
    <property type="molecule type" value="Genomic_DNA"/>
</dbReference>
<dbReference type="Pfam" id="PF10342">
    <property type="entry name" value="Kre9_KNH"/>
    <property type="match status" value="1"/>
</dbReference>
<name>A0A9P7AVG3_9HELO</name>
<evidence type="ECO:0000256" key="2">
    <source>
        <dbReference type="SAM" id="SignalP"/>
    </source>
</evidence>
<keyword evidence="1 2" id="KW-0732">Signal</keyword>
<dbReference type="AlphaFoldDB" id="A0A9P7AVG3"/>
<evidence type="ECO:0000313" key="6">
    <source>
        <dbReference type="Proteomes" id="UP000785200"/>
    </source>
</evidence>
<dbReference type="GO" id="GO:0005576">
    <property type="term" value="C:extracellular region"/>
    <property type="evidence" value="ECO:0007669"/>
    <property type="project" value="TreeGrafter"/>
</dbReference>
<comment type="caution">
    <text evidence="5">The sequence shown here is derived from an EMBL/GenBank/DDBJ whole genome shotgun (WGS) entry which is preliminary data.</text>
</comment>